<sequence>MAAVRVLNVRWMTPARARPLDLGGRTRRSDTRARSRR</sequence>
<evidence type="ECO:0000313" key="2">
    <source>
        <dbReference type="EMBL" id="CAA9536790.1"/>
    </source>
</evidence>
<name>A0A6J4U083_9SPHN</name>
<accession>A0A6J4U083</accession>
<dbReference type="EMBL" id="CADCVX010000599">
    <property type="protein sequence ID" value="CAA9536790.1"/>
    <property type="molecule type" value="Genomic_DNA"/>
</dbReference>
<gene>
    <name evidence="2" type="ORF">AVDCRST_MAG91-3450</name>
</gene>
<evidence type="ECO:0000256" key="1">
    <source>
        <dbReference type="SAM" id="MobiDB-lite"/>
    </source>
</evidence>
<dbReference type="AlphaFoldDB" id="A0A6J4U083"/>
<reference evidence="2" key="1">
    <citation type="submission" date="2020-02" db="EMBL/GenBank/DDBJ databases">
        <authorList>
            <person name="Meier V. D."/>
        </authorList>
    </citation>
    <scope>NUCLEOTIDE SEQUENCE</scope>
    <source>
        <strain evidence="2">AVDCRST_MAG91</strain>
    </source>
</reference>
<organism evidence="2">
    <name type="scientific">uncultured Sphingomonadaceae bacterium</name>
    <dbReference type="NCBI Taxonomy" id="169976"/>
    <lineage>
        <taxon>Bacteria</taxon>
        <taxon>Pseudomonadati</taxon>
        <taxon>Pseudomonadota</taxon>
        <taxon>Alphaproteobacteria</taxon>
        <taxon>Sphingomonadales</taxon>
        <taxon>Sphingomonadaceae</taxon>
        <taxon>environmental samples</taxon>
    </lineage>
</organism>
<feature type="compositionally biased region" description="Basic and acidic residues" evidence="1">
    <location>
        <begin position="27"/>
        <end position="37"/>
    </location>
</feature>
<protein>
    <submittedName>
        <fullName evidence="2">Uncharacterized protein</fullName>
    </submittedName>
</protein>
<feature type="region of interest" description="Disordered" evidence="1">
    <location>
        <begin position="17"/>
        <end position="37"/>
    </location>
</feature>
<proteinExistence type="predicted"/>